<organism evidence="2 3">
    <name type="scientific">Aphis craccivora</name>
    <name type="common">Cowpea aphid</name>
    <dbReference type="NCBI Taxonomy" id="307492"/>
    <lineage>
        <taxon>Eukaryota</taxon>
        <taxon>Metazoa</taxon>
        <taxon>Ecdysozoa</taxon>
        <taxon>Arthropoda</taxon>
        <taxon>Hexapoda</taxon>
        <taxon>Insecta</taxon>
        <taxon>Pterygota</taxon>
        <taxon>Neoptera</taxon>
        <taxon>Paraneoptera</taxon>
        <taxon>Hemiptera</taxon>
        <taxon>Sternorrhyncha</taxon>
        <taxon>Aphidomorpha</taxon>
        <taxon>Aphidoidea</taxon>
        <taxon>Aphididae</taxon>
        <taxon>Aphidini</taxon>
        <taxon>Aphis</taxon>
        <taxon>Aphis</taxon>
    </lineage>
</organism>
<reference evidence="2 3" key="1">
    <citation type="submission" date="2019-08" db="EMBL/GenBank/DDBJ databases">
        <title>Whole genome of Aphis craccivora.</title>
        <authorList>
            <person name="Voronova N.V."/>
            <person name="Shulinski R.S."/>
            <person name="Bandarenka Y.V."/>
            <person name="Zhorov D.G."/>
            <person name="Warner D."/>
        </authorList>
    </citation>
    <scope>NUCLEOTIDE SEQUENCE [LARGE SCALE GENOMIC DNA]</scope>
    <source>
        <strain evidence="2">180601</strain>
        <tissue evidence="2">Whole Body</tissue>
    </source>
</reference>
<dbReference type="AlphaFoldDB" id="A0A6G0VUF3"/>
<dbReference type="PANTHER" id="PTHR37558">
    <property type="entry name" value="HTH CENPB-TYPE DOMAIN-CONTAINING PROTEIN"/>
    <property type="match status" value="1"/>
</dbReference>
<evidence type="ECO:0000256" key="1">
    <source>
        <dbReference type="SAM" id="Coils"/>
    </source>
</evidence>
<feature type="coiled-coil region" evidence="1">
    <location>
        <begin position="244"/>
        <end position="276"/>
    </location>
</feature>
<gene>
    <name evidence="2" type="ORF">FWK35_00031591</name>
</gene>
<name>A0A6G0VUF3_APHCR</name>
<dbReference type="OrthoDB" id="72637at2759"/>
<protein>
    <submittedName>
        <fullName evidence="2">Uncharacterized protein</fullName>
    </submittedName>
</protein>
<evidence type="ECO:0000313" key="3">
    <source>
        <dbReference type="Proteomes" id="UP000478052"/>
    </source>
</evidence>
<sequence length="347" mass="41577">MEKIKKERLRFTNDDDLCLLREVLCHNPFENNEKWSIIHKNVLTFSNKQFSIRTIKEHVEHLLKIWAKEDRTNLKKSGTEEEYGEKCQLLQDINDLCRDFKKPLKKSKNIKKIDQEKGCATRTNATKGMLSSTINPDCSEYIIFDYDVDERENVFTELNNITTTNNQEPQDTQEVTEQISNPPEEFNNEIPSTFMSQVFNNEIPSRSILQVEKNYEVPSVNKVRKRMNEPLKLSTLNFLEQKHVKEHETHLKKLTLEEKKLELEEKRIKLDTEKFEFDKKEKTDNFNLEKLVREEQLFMEKREREERMILEKKEREERLKIEIRKVEIASQQQKILQLMLEQLIKKS</sequence>
<comment type="caution">
    <text evidence="2">The sequence shown here is derived from an EMBL/GenBank/DDBJ whole genome shotgun (WGS) entry which is preliminary data.</text>
</comment>
<keyword evidence="1" id="KW-0175">Coiled coil</keyword>
<dbReference type="PANTHER" id="PTHR37558:SF1">
    <property type="entry name" value="HTH CENPB-TYPE DOMAIN-CONTAINING PROTEIN"/>
    <property type="match status" value="1"/>
</dbReference>
<dbReference type="Proteomes" id="UP000478052">
    <property type="component" value="Unassembled WGS sequence"/>
</dbReference>
<evidence type="ECO:0000313" key="2">
    <source>
        <dbReference type="EMBL" id="KAF0706867.1"/>
    </source>
</evidence>
<dbReference type="EMBL" id="VUJU01012749">
    <property type="protein sequence ID" value="KAF0706867.1"/>
    <property type="molecule type" value="Genomic_DNA"/>
</dbReference>
<accession>A0A6G0VUF3</accession>
<proteinExistence type="predicted"/>
<feature type="coiled-coil region" evidence="1">
    <location>
        <begin position="302"/>
        <end position="329"/>
    </location>
</feature>
<keyword evidence="3" id="KW-1185">Reference proteome</keyword>